<dbReference type="EMBL" id="MHWW01000019">
    <property type="protein sequence ID" value="OHB14531.1"/>
    <property type="molecule type" value="Genomic_DNA"/>
</dbReference>
<name>A0A1G2UYR9_9BACT</name>
<keyword evidence="1" id="KW-0472">Membrane</keyword>
<feature type="transmembrane region" description="Helical" evidence="1">
    <location>
        <begin position="27"/>
        <end position="54"/>
    </location>
</feature>
<protein>
    <submittedName>
        <fullName evidence="2">Uncharacterized protein</fullName>
    </submittedName>
</protein>
<feature type="transmembrane region" description="Helical" evidence="1">
    <location>
        <begin position="74"/>
        <end position="93"/>
    </location>
</feature>
<evidence type="ECO:0000256" key="1">
    <source>
        <dbReference type="SAM" id="Phobius"/>
    </source>
</evidence>
<proteinExistence type="predicted"/>
<gene>
    <name evidence="2" type="ORF">A2431_03300</name>
</gene>
<keyword evidence="1" id="KW-1133">Transmembrane helix</keyword>
<organism evidence="2 3">
    <name type="scientific">Candidatus Zambryskibacteria bacterium RIFOXYC1_FULL_39_10</name>
    <dbReference type="NCBI Taxonomy" id="1802779"/>
    <lineage>
        <taxon>Bacteria</taxon>
        <taxon>Candidatus Zambryskiibacteriota</taxon>
    </lineage>
</organism>
<comment type="caution">
    <text evidence="2">The sequence shown here is derived from an EMBL/GenBank/DDBJ whole genome shotgun (WGS) entry which is preliminary data.</text>
</comment>
<dbReference type="AlphaFoldDB" id="A0A1G2UYR9"/>
<sequence>MSEEIKNIENNVMDQIQKGKLKMRPKIYFIIGSILTFIGLVVSIVVSVFSIGLIKFVLRSNGILGHKLDRIFSIFPWWMLILAILSLVVGVLLVRKYDFSYKIDFKKVVILAILAILLSGWLVDTFGFNDLLARKGLMRGMMRNAPQERSR</sequence>
<accession>A0A1G2UYR9</accession>
<keyword evidence="1" id="KW-0812">Transmembrane</keyword>
<feature type="transmembrane region" description="Helical" evidence="1">
    <location>
        <begin position="105"/>
        <end position="123"/>
    </location>
</feature>
<reference evidence="2 3" key="1">
    <citation type="journal article" date="2016" name="Nat. Commun.">
        <title>Thousands of microbial genomes shed light on interconnected biogeochemical processes in an aquifer system.</title>
        <authorList>
            <person name="Anantharaman K."/>
            <person name="Brown C.T."/>
            <person name="Hug L.A."/>
            <person name="Sharon I."/>
            <person name="Castelle C.J."/>
            <person name="Probst A.J."/>
            <person name="Thomas B.C."/>
            <person name="Singh A."/>
            <person name="Wilkins M.J."/>
            <person name="Karaoz U."/>
            <person name="Brodie E.L."/>
            <person name="Williams K.H."/>
            <person name="Hubbard S.S."/>
            <person name="Banfield J.F."/>
        </authorList>
    </citation>
    <scope>NUCLEOTIDE SEQUENCE [LARGE SCALE GENOMIC DNA]</scope>
</reference>
<dbReference type="Proteomes" id="UP000177697">
    <property type="component" value="Unassembled WGS sequence"/>
</dbReference>
<evidence type="ECO:0000313" key="2">
    <source>
        <dbReference type="EMBL" id="OHB14531.1"/>
    </source>
</evidence>
<evidence type="ECO:0000313" key="3">
    <source>
        <dbReference type="Proteomes" id="UP000177697"/>
    </source>
</evidence>